<protein>
    <submittedName>
        <fullName evidence="1">Uncharacterized protein</fullName>
    </submittedName>
</protein>
<organism evidence="1 2">
    <name type="scientific">Pediococcus cellicola</name>
    <dbReference type="NCBI Taxonomy" id="319652"/>
    <lineage>
        <taxon>Bacteria</taxon>
        <taxon>Bacillati</taxon>
        <taxon>Bacillota</taxon>
        <taxon>Bacilli</taxon>
        <taxon>Lactobacillales</taxon>
        <taxon>Lactobacillaceae</taxon>
        <taxon>Pediococcus</taxon>
    </lineage>
</organism>
<gene>
    <name evidence="1" type="ORF">IV80_GL000254</name>
</gene>
<dbReference type="OrthoDB" id="2248799at2"/>
<accession>A0A0R2ISG3</accession>
<reference evidence="1 2" key="1">
    <citation type="journal article" date="2015" name="Genome Announc.">
        <title>Expanding the biotechnology potential of lactobacilli through comparative genomics of 213 strains and associated genera.</title>
        <authorList>
            <person name="Sun Z."/>
            <person name="Harris H.M."/>
            <person name="McCann A."/>
            <person name="Guo C."/>
            <person name="Argimon S."/>
            <person name="Zhang W."/>
            <person name="Yang X."/>
            <person name="Jeffery I.B."/>
            <person name="Cooney J.C."/>
            <person name="Kagawa T.F."/>
            <person name="Liu W."/>
            <person name="Song Y."/>
            <person name="Salvetti E."/>
            <person name="Wrobel A."/>
            <person name="Rasinkangas P."/>
            <person name="Parkhill J."/>
            <person name="Rea M.C."/>
            <person name="O'Sullivan O."/>
            <person name="Ritari J."/>
            <person name="Douillard F.P."/>
            <person name="Paul Ross R."/>
            <person name="Yang R."/>
            <person name="Briner A.E."/>
            <person name="Felis G.E."/>
            <person name="de Vos W.M."/>
            <person name="Barrangou R."/>
            <person name="Klaenhammer T.R."/>
            <person name="Caufield P.W."/>
            <person name="Cui Y."/>
            <person name="Zhang H."/>
            <person name="O'Toole P.W."/>
        </authorList>
    </citation>
    <scope>NUCLEOTIDE SEQUENCE [LARGE SCALE GENOMIC DNA]</scope>
    <source>
        <strain evidence="1 2">DSM 17757</strain>
    </source>
</reference>
<dbReference type="AlphaFoldDB" id="A0A0R2ISG3"/>
<dbReference type="RefSeq" id="WP_057748322.1">
    <property type="nucleotide sequence ID" value="NZ_BJVH01000001.1"/>
</dbReference>
<dbReference type="PATRIC" id="fig|319652.3.peg.256"/>
<dbReference type="STRING" id="319652.IV80_GL000254"/>
<evidence type="ECO:0000313" key="1">
    <source>
        <dbReference type="EMBL" id="KRN67710.1"/>
    </source>
</evidence>
<name>A0A0R2ISG3_9LACO</name>
<comment type="caution">
    <text evidence="1">The sequence shown here is derived from an EMBL/GenBank/DDBJ whole genome shotgun (WGS) entry which is preliminary data.</text>
</comment>
<keyword evidence="2" id="KW-1185">Reference proteome</keyword>
<dbReference type="Proteomes" id="UP000051568">
    <property type="component" value="Unassembled WGS sequence"/>
</dbReference>
<sequence length="313" mass="35929">MSDESLNPSSLTTNGRLVAYSQSVKAGLQHGIEFTKLFDQLTNTTDPNELLAASTSLFDFQMDTEYVVYPHKYDANDYYLIFMSRLLELHDDKEAVLHSREDNLKADTLFQTFPNIDDTEEFHFEQRPNQDGAFYVEQNSHQVIFSLNLKEKTMYFNSDTITKLFITEWSGKSDNAAVSDAVDLFIEFGKYLVSDFGFNVDFNMLDAANDKKYVLAKADLSDQIMDKLFVVTADNQLMLQNMDEVQGAFLDLGNQIIFSLYKQNGADGSAHWVMTVQDPKEQYSLFDIFNQFAFLKKWFLDNLDDLQIGSKMV</sequence>
<proteinExistence type="predicted"/>
<evidence type="ECO:0000313" key="2">
    <source>
        <dbReference type="Proteomes" id="UP000051568"/>
    </source>
</evidence>
<dbReference type="EMBL" id="JQBR01000001">
    <property type="protein sequence ID" value="KRN67710.1"/>
    <property type="molecule type" value="Genomic_DNA"/>
</dbReference>